<name>A0A318SQ15_9RHOB</name>
<dbReference type="InterPro" id="IPR050313">
    <property type="entry name" value="Carb_Metab_HTH_regulators"/>
</dbReference>
<dbReference type="SMART" id="SM00420">
    <property type="entry name" value="HTH_DEOR"/>
    <property type="match status" value="1"/>
</dbReference>
<keyword evidence="1" id="KW-0805">Transcription regulation</keyword>
<evidence type="ECO:0000256" key="1">
    <source>
        <dbReference type="ARBA" id="ARBA00023015"/>
    </source>
</evidence>
<dbReference type="PRINTS" id="PR00037">
    <property type="entry name" value="HTHLACR"/>
</dbReference>
<dbReference type="PROSITE" id="PS51000">
    <property type="entry name" value="HTH_DEOR_2"/>
    <property type="match status" value="1"/>
</dbReference>
<evidence type="ECO:0000256" key="3">
    <source>
        <dbReference type="ARBA" id="ARBA00023163"/>
    </source>
</evidence>
<feature type="domain" description="HTH deoR-type" evidence="4">
    <location>
        <begin position="2"/>
        <end position="57"/>
    </location>
</feature>
<reference evidence="5 6" key="1">
    <citation type="submission" date="2018-06" db="EMBL/GenBank/DDBJ databases">
        <title>Genomic Encyclopedia of Type Strains, Phase III (KMG-III): the genomes of soil and plant-associated and newly described type strains.</title>
        <authorList>
            <person name="Whitman W."/>
        </authorList>
    </citation>
    <scope>NUCLEOTIDE SEQUENCE [LARGE SCALE GENOMIC DNA]</scope>
    <source>
        <strain evidence="5 6">CECT 9025</strain>
    </source>
</reference>
<dbReference type="SUPFAM" id="SSF46785">
    <property type="entry name" value="Winged helix' DNA-binding domain"/>
    <property type="match status" value="1"/>
</dbReference>
<dbReference type="InterPro" id="IPR036388">
    <property type="entry name" value="WH-like_DNA-bd_sf"/>
</dbReference>
<comment type="caution">
    <text evidence="5">The sequence shown here is derived from an EMBL/GenBank/DDBJ whole genome shotgun (WGS) entry which is preliminary data.</text>
</comment>
<organism evidence="5 6">
    <name type="scientific">Pseudoroseicyclus aestuarii</name>
    <dbReference type="NCBI Taxonomy" id="1795041"/>
    <lineage>
        <taxon>Bacteria</taxon>
        <taxon>Pseudomonadati</taxon>
        <taxon>Pseudomonadota</taxon>
        <taxon>Alphaproteobacteria</taxon>
        <taxon>Rhodobacterales</taxon>
        <taxon>Paracoccaceae</taxon>
        <taxon>Pseudoroseicyclus</taxon>
    </lineage>
</organism>
<dbReference type="PROSITE" id="PS00894">
    <property type="entry name" value="HTH_DEOR_1"/>
    <property type="match status" value="1"/>
</dbReference>
<evidence type="ECO:0000313" key="5">
    <source>
        <dbReference type="EMBL" id="PYE82438.1"/>
    </source>
</evidence>
<keyword evidence="6" id="KW-1185">Reference proteome</keyword>
<dbReference type="InterPro" id="IPR001034">
    <property type="entry name" value="DeoR_HTH"/>
</dbReference>
<keyword evidence="2" id="KW-0238">DNA-binding</keyword>
<evidence type="ECO:0000259" key="4">
    <source>
        <dbReference type="PROSITE" id="PS51000"/>
    </source>
</evidence>
<dbReference type="InterPro" id="IPR018356">
    <property type="entry name" value="Tscrpt_reg_HTH_DeoR_CS"/>
</dbReference>
<dbReference type="InterPro" id="IPR037171">
    <property type="entry name" value="NagB/RpiA_transferase-like"/>
</dbReference>
<dbReference type="InterPro" id="IPR014036">
    <property type="entry name" value="DeoR-like_C"/>
</dbReference>
<dbReference type="RefSeq" id="WP_110815106.1">
    <property type="nucleotide sequence ID" value="NZ_QJTE01000004.1"/>
</dbReference>
<accession>A0A318SQ15</accession>
<dbReference type="AlphaFoldDB" id="A0A318SQ15"/>
<gene>
    <name evidence="5" type="ORF">DFP88_104194</name>
</gene>
<dbReference type="PANTHER" id="PTHR30363">
    <property type="entry name" value="HTH-TYPE TRANSCRIPTIONAL REGULATOR SRLR-RELATED"/>
    <property type="match status" value="1"/>
</dbReference>
<dbReference type="InterPro" id="IPR036390">
    <property type="entry name" value="WH_DNA-bd_sf"/>
</dbReference>
<evidence type="ECO:0000313" key="6">
    <source>
        <dbReference type="Proteomes" id="UP000248311"/>
    </source>
</evidence>
<dbReference type="SMART" id="SM01134">
    <property type="entry name" value="DeoRC"/>
    <property type="match status" value="1"/>
</dbReference>
<sequence length="272" mass="28848">MKSDRATAIRQLLYARGRLTVGEIAVAVAASEPTVRRDLAALEADGAITRSHGGASIAEEAGREVGFALREGQRLEEKRAIGEVAHGLLRPGEAVFLDAGTTVLQLARLIRLRPLPLRVFTNCLPVAQVLADVAPVEVTLLGGTIRPENASTVGPLAEAALRHLRFDRAFIGMGALGEDAAIYTADPREAQLNALTLERAAQPVILADSSKFGRYLTHRVAPVGNGLQLVTDTGLPAEWRRRLTDLGVDLALAPLPGASGPVPTKATDQERS</sequence>
<dbReference type="GO" id="GO:0003677">
    <property type="term" value="F:DNA binding"/>
    <property type="evidence" value="ECO:0007669"/>
    <property type="project" value="UniProtKB-KW"/>
</dbReference>
<dbReference type="Pfam" id="PF08220">
    <property type="entry name" value="HTH_DeoR"/>
    <property type="match status" value="1"/>
</dbReference>
<dbReference type="Gene3D" id="1.10.10.10">
    <property type="entry name" value="Winged helix-like DNA-binding domain superfamily/Winged helix DNA-binding domain"/>
    <property type="match status" value="1"/>
</dbReference>
<dbReference type="PANTHER" id="PTHR30363:SF44">
    <property type="entry name" value="AGA OPERON TRANSCRIPTIONAL REPRESSOR-RELATED"/>
    <property type="match status" value="1"/>
</dbReference>
<proteinExistence type="predicted"/>
<dbReference type="EMBL" id="QJTE01000004">
    <property type="protein sequence ID" value="PYE82438.1"/>
    <property type="molecule type" value="Genomic_DNA"/>
</dbReference>
<dbReference type="Proteomes" id="UP000248311">
    <property type="component" value="Unassembled WGS sequence"/>
</dbReference>
<protein>
    <submittedName>
        <fullName evidence="5">DeoR family transcriptional regulator</fullName>
    </submittedName>
</protein>
<dbReference type="OrthoDB" id="9816363at2"/>
<dbReference type="Pfam" id="PF00455">
    <property type="entry name" value="DeoRC"/>
    <property type="match status" value="1"/>
</dbReference>
<dbReference type="SUPFAM" id="SSF100950">
    <property type="entry name" value="NagB/RpiA/CoA transferase-like"/>
    <property type="match status" value="1"/>
</dbReference>
<dbReference type="GO" id="GO:0003700">
    <property type="term" value="F:DNA-binding transcription factor activity"/>
    <property type="evidence" value="ECO:0007669"/>
    <property type="project" value="InterPro"/>
</dbReference>
<keyword evidence="3" id="KW-0804">Transcription</keyword>
<evidence type="ECO:0000256" key="2">
    <source>
        <dbReference type="ARBA" id="ARBA00023125"/>
    </source>
</evidence>